<evidence type="ECO:0000313" key="3">
    <source>
        <dbReference type="EMBL" id="TDK58603.1"/>
    </source>
</evidence>
<sequence length="168" mass="19460">MSSVSENLAVTRNGLVDEIKSLTYEEFNHKHVKEKWSVAEVCHHLVLLERRTAKLIHHLVTKPEINKAESKPIQHATDRSTKYIAPEIVQPSGEPFEVQQMLEMLNDARNKLLKVLDSLEDQSILAERSAAHPVFGELPLTQWVELIYLHELRHIEQIKEIKQLVNRH</sequence>
<proteinExistence type="predicted"/>
<evidence type="ECO:0000313" key="4">
    <source>
        <dbReference type="Proteomes" id="UP000295132"/>
    </source>
</evidence>
<comment type="caution">
    <text evidence="3">The sequence shown here is derived from an EMBL/GenBank/DDBJ whole genome shotgun (WGS) entry which is preliminary data.</text>
</comment>
<dbReference type="Gene3D" id="1.20.120.450">
    <property type="entry name" value="dinb family like domain"/>
    <property type="match status" value="1"/>
</dbReference>
<reference evidence="3 4" key="1">
    <citation type="submission" date="2019-03" db="EMBL/GenBank/DDBJ databases">
        <title>Bacillus niacini sp. nov. a Nicotinate-Metabolizing Mesophile Isolated from Soil.</title>
        <authorList>
            <person name="Zhang G."/>
        </authorList>
    </citation>
    <scope>NUCLEOTIDE SEQUENCE [LARGE SCALE GENOMIC DNA]</scope>
    <source>
        <strain evidence="3 4">WN066</strain>
    </source>
</reference>
<dbReference type="Pfam" id="PF12867">
    <property type="entry name" value="DinB_2"/>
    <property type="match status" value="1"/>
</dbReference>
<dbReference type="EMBL" id="JAVGVR010000001">
    <property type="protein sequence ID" value="MDQ6595655.1"/>
    <property type="molecule type" value="Genomic_DNA"/>
</dbReference>
<dbReference type="InterPro" id="IPR024775">
    <property type="entry name" value="DinB-like"/>
</dbReference>
<reference evidence="2" key="2">
    <citation type="submission" date="2023-08" db="EMBL/GenBank/DDBJ databases">
        <title>Nitrogen cycling bacteria in agricultural field soils.</title>
        <authorList>
            <person name="Jang J."/>
        </authorList>
    </citation>
    <scope>NUCLEOTIDE SEQUENCE</scope>
    <source>
        <strain evidence="2">PS3-36</strain>
    </source>
</reference>
<dbReference type="Proteomes" id="UP001178888">
    <property type="component" value="Unassembled WGS sequence"/>
</dbReference>
<dbReference type="SUPFAM" id="SSF109854">
    <property type="entry name" value="DinB/YfiT-like putative metalloenzymes"/>
    <property type="match status" value="1"/>
</dbReference>
<organism evidence="3 4">
    <name type="scientific">Bacillus salipaludis</name>
    <dbReference type="NCBI Taxonomy" id="2547811"/>
    <lineage>
        <taxon>Bacteria</taxon>
        <taxon>Bacillati</taxon>
        <taxon>Bacillota</taxon>
        <taxon>Bacilli</taxon>
        <taxon>Bacillales</taxon>
        <taxon>Bacillaceae</taxon>
        <taxon>Bacillus</taxon>
    </lineage>
</organism>
<evidence type="ECO:0000313" key="2">
    <source>
        <dbReference type="EMBL" id="MDQ6595655.1"/>
    </source>
</evidence>
<feature type="domain" description="DinB-like" evidence="1">
    <location>
        <begin position="10"/>
        <end position="158"/>
    </location>
</feature>
<dbReference type="EMBL" id="SMYO01000012">
    <property type="protein sequence ID" value="TDK58603.1"/>
    <property type="molecule type" value="Genomic_DNA"/>
</dbReference>
<protein>
    <submittedName>
        <fullName evidence="3">DinB family protein</fullName>
    </submittedName>
</protein>
<name>A0A4R5VKU1_9BACI</name>
<dbReference type="RefSeq" id="WP_133338126.1">
    <property type="nucleotide sequence ID" value="NZ_JAVGVR010000001.1"/>
</dbReference>
<dbReference type="AlphaFoldDB" id="A0A4R5VKU1"/>
<evidence type="ECO:0000313" key="5">
    <source>
        <dbReference type="Proteomes" id="UP001178888"/>
    </source>
</evidence>
<accession>A0A4R5VKU1</accession>
<keyword evidence="5" id="KW-1185">Reference proteome</keyword>
<dbReference type="Proteomes" id="UP000295132">
    <property type="component" value="Unassembled WGS sequence"/>
</dbReference>
<dbReference type="InterPro" id="IPR034660">
    <property type="entry name" value="DinB/YfiT-like"/>
</dbReference>
<gene>
    <name evidence="3" type="ORF">E2K98_22395</name>
    <name evidence="2" type="ORF">RCG21_04435</name>
</gene>
<evidence type="ECO:0000259" key="1">
    <source>
        <dbReference type="Pfam" id="PF12867"/>
    </source>
</evidence>